<sequence length="278" mass="32401">MKIILHENISAYLQKKNIMPNYLSSGHGVTCEGEEGILAYLYYSLNPYHPSAPYLRFAVLDQSVDAETIVEMYEKLKSTLPLSDIILEIHRNHDLYEKLITTHDFEEFRKTYEAEVEISEMVSHYTVDETKSYEGEQSFEMTESLLDLSRKVYESVHDTIPLRGMTLAEWKDLITDDLDLENSIVIHDEDEAVTAYMLIYGDEDNSRDVGYIYYSDADAKQRLTSAFRHTLDKLREDGYEHINLEIDTTDEYAYGFFNEFVNDEAPVLVSYIRRQKKS</sequence>
<proteinExistence type="predicted"/>
<evidence type="ECO:0008006" key="3">
    <source>
        <dbReference type="Google" id="ProtNLM"/>
    </source>
</evidence>
<protein>
    <recommendedName>
        <fullName evidence="3">Acetyltransferase (GNAT) family protein</fullName>
    </recommendedName>
</protein>
<dbReference type="OrthoDB" id="2388639at2"/>
<dbReference type="EMBL" id="OBQF01000001">
    <property type="protein sequence ID" value="SOC39089.1"/>
    <property type="molecule type" value="Genomic_DNA"/>
</dbReference>
<keyword evidence="2" id="KW-1185">Reference proteome</keyword>
<dbReference type="Proteomes" id="UP000219412">
    <property type="component" value="Unassembled WGS sequence"/>
</dbReference>
<accession>A0A285UBA6</accession>
<evidence type="ECO:0000313" key="1">
    <source>
        <dbReference type="EMBL" id="SOC39089.1"/>
    </source>
</evidence>
<organism evidence="1 2">
    <name type="scientific">Salinicoccus kekensis</name>
    <dbReference type="NCBI Taxonomy" id="714307"/>
    <lineage>
        <taxon>Bacteria</taxon>
        <taxon>Bacillati</taxon>
        <taxon>Bacillota</taxon>
        <taxon>Bacilli</taxon>
        <taxon>Bacillales</taxon>
        <taxon>Staphylococcaceae</taxon>
        <taxon>Salinicoccus</taxon>
    </lineage>
</organism>
<reference evidence="2" key="1">
    <citation type="submission" date="2017-08" db="EMBL/GenBank/DDBJ databases">
        <authorList>
            <person name="Varghese N."/>
            <person name="Submissions S."/>
        </authorList>
    </citation>
    <scope>NUCLEOTIDE SEQUENCE [LARGE SCALE GENOMIC DNA]</scope>
    <source>
        <strain evidence="2">DSM 23173</strain>
    </source>
</reference>
<name>A0A285UBA6_9STAP</name>
<dbReference type="RefSeq" id="WP_097039193.1">
    <property type="nucleotide sequence ID" value="NZ_OBQF01000001.1"/>
</dbReference>
<dbReference type="AlphaFoldDB" id="A0A285UBA6"/>
<evidence type="ECO:0000313" key="2">
    <source>
        <dbReference type="Proteomes" id="UP000219412"/>
    </source>
</evidence>
<gene>
    <name evidence="1" type="ORF">SAMN05878391_0710</name>
</gene>